<gene>
    <name evidence="2" type="ORF">EGC77_12940</name>
    <name evidence="1" type="ORF">EGC80_15450</name>
</gene>
<reference evidence="1 3" key="1">
    <citation type="submission" date="2018-11" db="EMBL/GenBank/DDBJ databases">
        <title>Shewanella sp. M2.</title>
        <authorList>
            <person name="Hwang Y.J."/>
            <person name="Hwang C.Y."/>
        </authorList>
    </citation>
    <scope>NUCLEOTIDE SEQUENCE [LARGE SCALE GENOMIC DNA]</scope>
    <source>
        <strain evidence="1 3">M2</strain>
    </source>
</reference>
<dbReference type="OrthoDB" id="5625523at2"/>
<sequence>MLVTFSSPAYGDITMFGDVAIRLLKMMGHSGTVPSALYAEDVQPALVSLEAALEQLPEPKASMKDEEDDNGAPTVSLSHRAMPLLELLRAAVKGESNVMWDHNK</sequence>
<dbReference type="EMBL" id="CP034073">
    <property type="protein sequence ID" value="AZG36129.1"/>
    <property type="molecule type" value="Genomic_DNA"/>
</dbReference>
<dbReference type="AlphaFoldDB" id="A0A3N4EC77"/>
<dbReference type="InterPro" id="IPR014991">
    <property type="entry name" value="DUF1840"/>
</dbReference>
<dbReference type="Proteomes" id="UP000278855">
    <property type="component" value="Unassembled WGS sequence"/>
</dbReference>
<dbReference type="Pfam" id="PF08895">
    <property type="entry name" value="DUF1840"/>
    <property type="match status" value="1"/>
</dbReference>
<dbReference type="RefSeq" id="WP_124013098.1">
    <property type="nucleotide sequence ID" value="NZ_CP034073.1"/>
</dbReference>
<organism evidence="2 4">
    <name type="scientific">Shewanella psychromarinicola</name>
    <dbReference type="NCBI Taxonomy" id="2487742"/>
    <lineage>
        <taxon>Bacteria</taxon>
        <taxon>Pseudomonadati</taxon>
        <taxon>Pseudomonadota</taxon>
        <taxon>Gammaproteobacteria</taxon>
        <taxon>Alteromonadales</taxon>
        <taxon>Shewanellaceae</taxon>
        <taxon>Shewanella</taxon>
    </lineage>
</organism>
<evidence type="ECO:0000313" key="3">
    <source>
        <dbReference type="Proteomes" id="UP000273778"/>
    </source>
</evidence>
<evidence type="ECO:0000313" key="4">
    <source>
        <dbReference type="Proteomes" id="UP000278855"/>
    </source>
</evidence>
<dbReference type="Proteomes" id="UP000273778">
    <property type="component" value="Chromosome"/>
</dbReference>
<name>A0A3N4EC77_9GAMM</name>
<evidence type="ECO:0000313" key="1">
    <source>
        <dbReference type="EMBL" id="AZG36129.1"/>
    </source>
</evidence>
<accession>A0A3N4EC77</accession>
<reference evidence="4" key="2">
    <citation type="submission" date="2018-11" db="EMBL/GenBank/DDBJ databases">
        <title>Shewanella sp. R106.</title>
        <authorList>
            <person name="Hwang Y.J."/>
            <person name="Hwang C.Y."/>
        </authorList>
    </citation>
    <scope>NUCLEOTIDE SEQUENCE [LARGE SCALE GENOMIC DNA]</scope>
    <source>
        <strain evidence="4">R106</strain>
    </source>
</reference>
<dbReference type="EMBL" id="RKKB01000004">
    <property type="protein sequence ID" value="RPA31820.1"/>
    <property type="molecule type" value="Genomic_DNA"/>
</dbReference>
<keyword evidence="3" id="KW-1185">Reference proteome</keyword>
<protein>
    <submittedName>
        <fullName evidence="2">DUF1840 domain-containing protein</fullName>
    </submittedName>
</protein>
<reference evidence="2" key="3">
    <citation type="submission" date="2018-11" db="EMBL/GenBank/DDBJ databases">
        <authorList>
            <person name="Hwang Y.J."/>
            <person name="Hwang C.Y."/>
        </authorList>
    </citation>
    <scope>NUCLEOTIDE SEQUENCE</scope>
    <source>
        <strain evidence="2">R106</strain>
    </source>
</reference>
<dbReference type="KEGG" id="spsr:EGC80_15450"/>
<proteinExistence type="predicted"/>
<evidence type="ECO:0000313" key="2">
    <source>
        <dbReference type="EMBL" id="RPA31820.1"/>
    </source>
</evidence>